<feature type="compositionally biased region" description="Low complexity" evidence="6">
    <location>
        <begin position="1"/>
        <end position="15"/>
    </location>
</feature>
<comment type="subcellular location">
    <subcellularLocation>
        <location evidence="1">Nucleus</location>
    </subcellularLocation>
</comment>
<dbReference type="EMBL" id="MU839041">
    <property type="protein sequence ID" value="KAK1762200.1"/>
    <property type="molecule type" value="Genomic_DNA"/>
</dbReference>
<dbReference type="GO" id="GO:0051123">
    <property type="term" value="P:RNA polymerase II preinitiation complex assembly"/>
    <property type="evidence" value="ECO:0007669"/>
    <property type="project" value="InterPro"/>
</dbReference>
<evidence type="ECO:0000256" key="6">
    <source>
        <dbReference type="SAM" id="MobiDB-lite"/>
    </source>
</evidence>
<accession>A0AAJ0BPQ7</accession>
<dbReference type="InterPro" id="IPR045127">
    <property type="entry name" value="TAF11-like"/>
</dbReference>
<keyword evidence="3" id="KW-0805">Transcription regulation</keyword>
<evidence type="ECO:0000256" key="5">
    <source>
        <dbReference type="ARBA" id="ARBA00023242"/>
    </source>
</evidence>
<evidence type="ECO:0000256" key="2">
    <source>
        <dbReference type="ARBA" id="ARBA00009788"/>
    </source>
</evidence>
<dbReference type="GO" id="GO:0016251">
    <property type="term" value="F:RNA polymerase II general transcription initiation factor activity"/>
    <property type="evidence" value="ECO:0007669"/>
    <property type="project" value="TreeGrafter"/>
</dbReference>
<feature type="compositionally biased region" description="Low complexity" evidence="6">
    <location>
        <begin position="91"/>
        <end position="106"/>
    </location>
</feature>
<feature type="compositionally biased region" description="Polar residues" evidence="6">
    <location>
        <begin position="55"/>
        <end position="70"/>
    </location>
</feature>
<evidence type="ECO:0000313" key="8">
    <source>
        <dbReference type="EMBL" id="KAK1762200.1"/>
    </source>
</evidence>
<dbReference type="PANTHER" id="PTHR13218">
    <property type="entry name" value="TRANSCRIPTION INITIATION FACTOR TFIID SUBUNIT 11-RELATED"/>
    <property type="match status" value="1"/>
</dbReference>
<comment type="caution">
    <text evidence="8">The sequence shown here is derived from an EMBL/GenBank/DDBJ whole genome shotgun (WGS) entry which is preliminary data.</text>
</comment>
<evidence type="ECO:0000313" key="9">
    <source>
        <dbReference type="Proteomes" id="UP001244011"/>
    </source>
</evidence>
<comment type="similarity">
    <text evidence="2">Belongs to the TAF11 family.</text>
</comment>
<protein>
    <submittedName>
        <fullName evidence="8">HTAFII28-like protein conserved region-domain-containing protein</fullName>
    </submittedName>
</protein>
<keyword evidence="5" id="KW-0539">Nucleus</keyword>
<dbReference type="Pfam" id="PF04719">
    <property type="entry name" value="TAFII28"/>
    <property type="match status" value="1"/>
</dbReference>
<feature type="region of interest" description="Disordered" evidence="6">
    <location>
        <begin position="257"/>
        <end position="308"/>
    </location>
</feature>
<sequence length="356" mass="38460">MSSPPYSSYSSNARSPPYPSHTQLPPLNVNIMTNKKRTSEGGASPALKRRKPSAMSATSASSHPLRQTSFPPDESSYPGTPYGARSPSIDSASLVSGSQAAAAASAGPVKKKRGRKSKADKAREQTPALTTVSGASDVGKGAKSARGGAGAEEEEEDREVVEVAATGQERTAEQKAEEHRLRGMLINAFTPEQFDRYENWRAAGLSKNAVKRLVNATVSQSVTEPVIIGVRSVAKVFIGDIIEGARRVQAEWAAKLGEKQTDLPTPEPSRRNSPGANGTEMAGGDKLGDKPEDKLTEEKSEIRYGPLRPDHLREAMRRYRLSMEGGSVGMHGLWNLQQHNGVERFGIRTRGRRLFK</sequence>
<name>A0AAJ0BPQ7_9PEZI</name>
<gene>
    <name evidence="8" type="ORF">QBC33DRAFT_581922</name>
</gene>
<evidence type="ECO:0000256" key="1">
    <source>
        <dbReference type="ARBA" id="ARBA00004123"/>
    </source>
</evidence>
<evidence type="ECO:0000256" key="4">
    <source>
        <dbReference type="ARBA" id="ARBA00023163"/>
    </source>
</evidence>
<dbReference type="InterPro" id="IPR006809">
    <property type="entry name" value="TAFII28_dom"/>
</dbReference>
<dbReference type="GeneID" id="85314486"/>
<dbReference type="CDD" id="cd08048">
    <property type="entry name" value="HFD_TAF11"/>
    <property type="match status" value="1"/>
</dbReference>
<feature type="domain" description="TAFII28-like protein" evidence="7">
    <location>
        <begin position="184"/>
        <end position="318"/>
    </location>
</feature>
<dbReference type="Proteomes" id="UP001244011">
    <property type="component" value="Unassembled WGS sequence"/>
</dbReference>
<dbReference type="RefSeq" id="XP_060278413.1">
    <property type="nucleotide sequence ID" value="XM_060431299.1"/>
</dbReference>
<dbReference type="GO" id="GO:0046982">
    <property type="term" value="F:protein heterodimerization activity"/>
    <property type="evidence" value="ECO:0007669"/>
    <property type="project" value="InterPro"/>
</dbReference>
<organism evidence="8 9">
    <name type="scientific">Phialemonium atrogriseum</name>
    <dbReference type="NCBI Taxonomy" id="1093897"/>
    <lineage>
        <taxon>Eukaryota</taxon>
        <taxon>Fungi</taxon>
        <taxon>Dikarya</taxon>
        <taxon>Ascomycota</taxon>
        <taxon>Pezizomycotina</taxon>
        <taxon>Sordariomycetes</taxon>
        <taxon>Sordariomycetidae</taxon>
        <taxon>Cephalothecales</taxon>
        <taxon>Cephalothecaceae</taxon>
        <taxon>Phialemonium</taxon>
    </lineage>
</organism>
<dbReference type="InterPro" id="IPR009072">
    <property type="entry name" value="Histone-fold"/>
</dbReference>
<dbReference type="AlphaFoldDB" id="A0AAJ0BPQ7"/>
<feature type="compositionally biased region" description="Basic and acidic residues" evidence="6">
    <location>
        <begin position="286"/>
        <end position="308"/>
    </location>
</feature>
<keyword evidence="4" id="KW-0804">Transcription</keyword>
<proteinExistence type="inferred from homology"/>
<keyword evidence="9" id="KW-1185">Reference proteome</keyword>
<reference evidence="8" key="1">
    <citation type="submission" date="2023-06" db="EMBL/GenBank/DDBJ databases">
        <title>Genome-scale phylogeny and comparative genomics of the fungal order Sordariales.</title>
        <authorList>
            <consortium name="Lawrence Berkeley National Laboratory"/>
            <person name="Hensen N."/>
            <person name="Bonometti L."/>
            <person name="Westerberg I."/>
            <person name="Brannstrom I.O."/>
            <person name="Guillou S."/>
            <person name="Cros-Aarteil S."/>
            <person name="Calhoun S."/>
            <person name="Haridas S."/>
            <person name="Kuo A."/>
            <person name="Mondo S."/>
            <person name="Pangilinan J."/>
            <person name="Riley R."/>
            <person name="Labutti K."/>
            <person name="Andreopoulos B."/>
            <person name="Lipzen A."/>
            <person name="Chen C."/>
            <person name="Yanf M."/>
            <person name="Daum C."/>
            <person name="Ng V."/>
            <person name="Clum A."/>
            <person name="Steindorff A."/>
            <person name="Ohm R."/>
            <person name="Martin F."/>
            <person name="Silar P."/>
            <person name="Natvig D."/>
            <person name="Lalanne C."/>
            <person name="Gautier V."/>
            <person name="Ament-Velasquez S.L."/>
            <person name="Kruys A."/>
            <person name="Hutchinson M.I."/>
            <person name="Powell A.J."/>
            <person name="Barry K."/>
            <person name="Miller A.N."/>
            <person name="Grigoriev I.V."/>
            <person name="Debuchy R."/>
            <person name="Gladieux P."/>
            <person name="Thoren M.H."/>
            <person name="Johannesson H."/>
        </authorList>
    </citation>
    <scope>NUCLEOTIDE SEQUENCE</scope>
    <source>
        <strain evidence="8">8032-3</strain>
    </source>
</reference>
<feature type="region of interest" description="Disordered" evidence="6">
    <location>
        <begin position="1"/>
        <end position="161"/>
    </location>
</feature>
<dbReference type="Gene3D" id="1.10.20.10">
    <property type="entry name" value="Histone, subunit A"/>
    <property type="match status" value="1"/>
</dbReference>
<evidence type="ECO:0000256" key="3">
    <source>
        <dbReference type="ARBA" id="ARBA00023015"/>
    </source>
</evidence>
<dbReference type="GO" id="GO:0005669">
    <property type="term" value="C:transcription factor TFIID complex"/>
    <property type="evidence" value="ECO:0007669"/>
    <property type="project" value="InterPro"/>
</dbReference>
<dbReference type="PANTHER" id="PTHR13218:SF8">
    <property type="entry name" value="TRANSCRIPTION INITIATION FACTOR TFIID SUBUNIT 11"/>
    <property type="match status" value="1"/>
</dbReference>
<feature type="compositionally biased region" description="Polar residues" evidence="6">
    <location>
        <begin position="21"/>
        <end position="33"/>
    </location>
</feature>
<dbReference type="SUPFAM" id="SSF47113">
    <property type="entry name" value="Histone-fold"/>
    <property type="match status" value="1"/>
</dbReference>
<evidence type="ECO:0000259" key="7">
    <source>
        <dbReference type="Pfam" id="PF04719"/>
    </source>
</evidence>